<dbReference type="PANTHER" id="PTHR33745">
    <property type="entry name" value="RSBT ANTAGONIST PROTEIN RSBS-RELATED"/>
    <property type="match status" value="1"/>
</dbReference>
<accession>A0ABY7HDN2</accession>
<keyword evidence="1" id="KW-0597">Phosphoprotein</keyword>
<dbReference type="PROSITE" id="PS50801">
    <property type="entry name" value="STAS"/>
    <property type="match status" value="1"/>
</dbReference>
<dbReference type="InterPro" id="IPR002645">
    <property type="entry name" value="STAS_dom"/>
</dbReference>
<dbReference type="PANTHER" id="PTHR33745:SF3">
    <property type="entry name" value="RSBT CO-ANTAGONIST PROTEIN RSBRC"/>
    <property type="match status" value="1"/>
</dbReference>
<sequence length="384" mass="41882">MDLDRKPCTPDDLLVLDRLRTPMWIVDLPQAARWWCNRAGLAMWNSPSLAEWSGRNAGHSPSAATLTRMENLRRRFERGEVATERWTFYPDGAPAPVVAECRASGLLVADRPDEPGRLAMLVEARPLSAEEILAEERRGYEALRHIGELVSYYAATGEALLRNPAAIRALGDPVAPGEAQDQLLAGFVEPAQVAELRACVAADSVYRADTLVRTTAGERWYDTEARVVLDPVTGKRGVLVTQRDIAERRAHVEELERSRELLAAQAEELRNLAAPVIRVGAGVLALPLIGELDRDRIEVALAALLERTGAERVSRVVLDLTGAADIDEAAAEGLLRILRVVRLQGVAPALSGVHPRLVHAILAARLDLGGVPCFQTLEDALRVG</sequence>
<dbReference type="SUPFAM" id="SSF52091">
    <property type="entry name" value="SpoIIaa-like"/>
    <property type="match status" value="1"/>
</dbReference>
<dbReference type="Gene3D" id="3.30.450.20">
    <property type="entry name" value="PAS domain"/>
    <property type="match status" value="1"/>
</dbReference>
<dbReference type="Gene3D" id="3.30.750.24">
    <property type="entry name" value="STAS domain"/>
    <property type="match status" value="1"/>
</dbReference>
<dbReference type="Proteomes" id="UP001164459">
    <property type="component" value="Chromosome"/>
</dbReference>
<evidence type="ECO:0000259" key="2">
    <source>
        <dbReference type="PROSITE" id="PS50801"/>
    </source>
</evidence>
<dbReference type="Pfam" id="PF01740">
    <property type="entry name" value="STAS"/>
    <property type="match status" value="1"/>
</dbReference>
<evidence type="ECO:0000313" key="4">
    <source>
        <dbReference type="Proteomes" id="UP001164459"/>
    </source>
</evidence>
<evidence type="ECO:0000256" key="1">
    <source>
        <dbReference type="ARBA" id="ARBA00022553"/>
    </source>
</evidence>
<protein>
    <submittedName>
        <fullName evidence="3">STAS domain-containing protein</fullName>
    </submittedName>
</protein>
<name>A0ABY7HDN2_9BACT</name>
<gene>
    <name evidence="3" type="ORF">O0S08_13885</name>
</gene>
<dbReference type="RefSeq" id="WP_269039596.1">
    <property type="nucleotide sequence ID" value="NZ_CP114040.1"/>
</dbReference>
<organism evidence="3 4">
    <name type="scientific">Nannocystis punicea</name>
    <dbReference type="NCBI Taxonomy" id="2995304"/>
    <lineage>
        <taxon>Bacteria</taxon>
        <taxon>Pseudomonadati</taxon>
        <taxon>Myxococcota</taxon>
        <taxon>Polyangia</taxon>
        <taxon>Nannocystales</taxon>
        <taxon>Nannocystaceae</taxon>
        <taxon>Nannocystis</taxon>
    </lineage>
</organism>
<dbReference type="EMBL" id="CP114040">
    <property type="protein sequence ID" value="WAS97233.1"/>
    <property type="molecule type" value="Genomic_DNA"/>
</dbReference>
<proteinExistence type="predicted"/>
<dbReference type="InterPro" id="IPR051932">
    <property type="entry name" value="Bact_StressResp_Reg"/>
</dbReference>
<evidence type="ECO:0000313" key="3">
    <source>
        <dbReference type="EMBL" id="WAS97233.1"/>
    </source>
</evidence>
<keyword evidence="4" id="KW-1185">Reference proteome</keyword>
<dbReference type="CDD" id="cd07041">
    <property type="entry name" value="STAS_RsbR_RsbS_like"/>
    <property type="match status" value="1"/>
</dbReference>
<dbReference type="InterPro" id="IPR036513">
    <property type="entry name" value="STAS_dom_sf"/>
</dbReference>
<reference evidence="3" key="1">
    <citation type="submission" date="2022-11" db="EMBL/GenBank/DDBJ databases">
        <title>Minimal conservation of predation-associated metabolite biosynthetic gene clusters underscores biosynthetic potential of Myxococcota including descriptions for ten novel species: Archangium lansinium sp. nov., Myxococcus landrumus sp. nov., Nannocystis bai.</title>
        <authorList>
            <person name="Ahearne A."/>
            <person name="Stevens C."/>
            <person name="Dowd S."/>
        </authorList>
    </citation>
    <scope>NUCLEOTIDE SEQUENCE</scope>
    <source>
        <strain evidence="3">Fl3</strain>
    </source>
</reference>
<feature type="domain" description="STAS" evidence="2">
    <location>
        <begin position="273"/>
        <end position="384"/>
    </location>
</feature>